<evidence type="ECO:0000256" key="1">
    <source>
        <dbReference type="SAM" id="MobiDB-lite"/>
    </source>
</evidence>
<proteinExistence type="predicted"/>
<feature type="region of interest" description="Disordered" evidence="1">
    <location>
        <begin position="1"/>
        <end position="25"/>
    </location>
</feature>
<protein>
    <submittedName>
        <fullName evidence="2">Uncharacterized protein</fullName>
    </submittedName>
</protein>
<reference evidence="2" key="2">
    <citation type="journal article" date="2015" name="Fish Shellfish Immunol.">
        <title>Early steps in the European eel (Anguilla anguilla)-Vibrio vulnificus interaction in the gills: Role of the RtxA13 toxin.</title>
        <authorList>
            <person name="Callol A."/>
            <person name="Pajuelo D."/>
            <person name="Ebbesson L."/>
            <person name="Teles M."/>
            <person name="MacKenzie S."/>
            <person name="Amaro C."/>
        </authorList>
    </citation>
    <scope>NUCLEOTIDE SEQUENCE</scope>
</reference>
<organism evidence="2">
    <name type="scientific">Anguilla anguilla</name>
    <name type="common">European freshwater eel</name>
    <name type="synonym">Muraena anguilla</name>
    <dbReference type="NCBI Taxonomy" id="7936"/>
    <lineage>
        <taxon>Eukaryota</taxon>
        <taxon>Metazoa</taxon>
        <taxon>Chordata</taxon>
        <taxon>Craniata</taxon>
        <taxon>Vertebrata</taxon>
        <taxon>Euteleostomi</taxon>
        <taxon>Actinopterygii</taxon>
        <taxon>Neopterygii</taxon>
        <taxon>Teleostei</taxon>
        <taxon>Anguilliformes</taxon>
        <taxon>Anguillidae</taxon>
        <taxon>Anguilla</taxon>
    </lineage>
</organism>
<dbReference type="AlphaFoldDB" id="A0A0E9PM09"/>
<reference evidence="2" key="1">
    <citation type="submission" date="2014-11" db="EMBL/GenBank/DDBJ databases">
        <authorList>
            <person name="Amaro Gonzalez C."/>
        </authorList>
    </citation>
    <scope>NUCLEOTIDE SEQUENCE</scope>
</reference>
<feature type="compositionally biased region" description="Basic residues" evidence="1">
    <location>
        <begin position="1"/>
        <end position="10"/>
    </location>
</feature>
<dbReference type="EMBL" id="GBXM01103447">
    <property type="protein sequence ID" value="JAH05130.1"/>
    <property type="molecule type" value="Transcribed_RNA"/>
</dbReference>
<accession>A0A0E9PM09</accession>
<name>A0A0E9PM09_ANGAN</name>
<evidence type="ECO:0000313" key="2">
    <source>
        <dbReference type="EMBL" id="JAH05130.1"/>
    </source>
</evidence>
<sequence length="25" mass="2980">MLQKNQKKIPHLYSLGLKKNNKKNI</sequence>